<dbReference type="EMBL" id="CAJNOK010018349">
    <property type="protein sequence ID" value="CAF1280593.1"/>
    <property type="molecule type" value="Genomic_DNA"/>
</dbReference>
<evidence type="ECO:0000313" key="4">
    <source>
        <dbReference type="Proteomes" id="UP000677228"/>
    </source>
</evidence>
<feature type="non-terminal residue" evidence="2">
    <location>
        <position position="452"/>
    </location>
</feature>
<dbReference type="Proteomes" id="UP000682733">
    <property type="component" value="Unassembled WGS sequence"/>
</dbReference>
<dbReference type="PANTHER" id="PTHR21301:SF10">
    <property type="entry name" value="REVERSE TRANSCRIPTASE DOMAIN-CONTAINING PROTEIN"/>
    <property type="match status" value="1"/>
</dbReference>
<comment type="caution">
    <text evidence="2">The sequence shown here is derived from an EMBL/GenBank/DDBJ whole genome shotgun (WGS) entry which is preliminary data.</text>
</comment>
<gene>
    <name evidence="2" type="ORF">OVA965_LOCUS27619</name>
    <name evidence="3" type="ORF">TMI583_LOCUS28364</name>
</gene>
<dbReference type="PANTHER" id="PTHR21301">
    <property type="entry name" value="REVERSE TRANSCRIPTASE"/>
    <property type="match status" value="1"/>
</dbReference>
<evidence type="ECO:0008006" key="5">
    <source>
        <dbReference type="Google" id="ProtNLM"/>
    </source>
</evidence>
<evidence type="ECO:0000313" key="2">
    <source>
        <dbReference type="EMBL" id="CAF1280593.1"/>
    </source>
</evidence>
<protein>
    <recommendedName>
        <fullName evidence="5">Reverse transcriptase domain-containing protein</fullName>
    </recommendedName>
</protein>
<reference evidence="2" key="1">
    <citation type="submission" date="2021-02" db="EMBL/GenBank/DDBJ databases">
        <authorList>
            <person name="Nowell W R."/>
        </authorList>
    </citation>
    <scope>NUCLEOTIDE SEQUENCE</scope>
</reference>
<organism evidence="2 4">
    <name type="scientific">Didymodactylos carnosus</name>
    <dbReference type="NCBI Taxonomy" id="1234261"/>
    <lineage>
        <taxon>Eukaryota</taxon>
        <taxon>Metazoa</taxon>
        <taxon>Spiralia</taxon>
        <taxon>Gnathifera</taxon>
        <taxon>Rotifera</taxon>
        <taxon>Eurotatoria</taxon>
        <taxon>Bdelloidea</taxon>
        <taxon>Philodinida</taxon>
        <taxon>Philodinidae</taxon>
        <taxon>Didymodactylos</taxon>
    </lineage>
</organism>
<dbReference type="AlphaFoldDB" id="A0A8S2EV76"/>
<sequence length="452" mass="52639">DHERKAAEYRPETQAYVELSDNPLEELITNVTKTLKELKDKKQLPLYRYNLLVPNRDAVKLSYMSFNPKAHKEGTPLRPIMNTIQAPTRAISDFLDQLIRPIYNEQNKANTIIDGVNLIKRLEKYVADGHLKASTLFCIFDINNLFTMLPQDASIQILGEFLREHVRGSVKSLSVTTIQKSAEIILKENAFVCHNQFYKQVVGGAMGSPFTLTLANIFVINVIIQWVSLFDTIDFIHSFVNFSYPTTYIDKQFRKVLATFDNEEDLMQHEQKAEHTYANQTSLSMIDRARYTYIEHLKGARLVDQLSTTSAIQSFQHLNIHDIEFKYHNDQLNQTFLTHGYAIWRRQITTKITQEHQKFFTKLFTPKQYLSKNQIRSLFGRLAKKVSVEQRARRMQNNERDNSSTSSDEDESEYYFKLEQNQELEDLKAEEIKNAINSYDDAEFDKNLTNDS</sequence>
<dbReference type="Proteomes" id="UP000677228">
    <property type="component" value="Unassembled WGS sequence"/>
</dbReference>
<dbReference type="EMBL" id="CAJOBA010039908">
    <property type="protein sequence ID" value="CAF4085388.1"/>
    <property type="molecule type" value="Genomic_DNA"/>
</dbReference>
<name>A0A8S2EV76_9BILA</name>
<evidence type="ECO:0000313" key="3">
    <source>
        <dbReference type="EMBL" id="CAF4085388.1"/>
    </source>
</evidence>
<accession>A0A8S2EV76</accession>
<evidence type="ECO:0000256" key="1">
    <source>
        <dbReference type="SAM" id="MobiDB-lite"/>
    </source>
</evidence>
<feature type="compositionally biased region" description="Basic and acidic residues" evidence="1">
    <location>
        <begin position="391"/>
        <end position="402"/>
    </location>
</feature>
<feature type="region of interest" description="Disordered" evidence="1">
    <location>
        <begin position="391"/>
        <end position="415"/>
    </location>
</feature>
<proteinExistence type="predicted"/>